<evidence type="ECO:0000313" key="2">
    <source>
        <dbReference type="EMBL" id="EPS66228.1"/>
    </source>
</evidence>
<accession>S8DSR6</accession>
<dbReference type="Proteomes" id="UP000015453">
    <property type="component" value="Unassembled WGS sequence"/>
</dbReference>
<dbReference type="AlphaFoldDB" id="S8DSR6"/>
<feature type="non-terminal residue" evidence="2">
    <location>
        <position position="1"/>
    </location>
</feature>
<feature type="region of interest" description="Disordered" evidence="1">
    <location>
        <begin position="69"/>
        <end position="107"/>
    </location>
</feature>
<dbReference type="OrthoDB" id="621651at2759"/>
<evidence type="ECO:0008006" key="4">
    <source>
        <dbReference type="Google" id="ProtNLM"/>
    </source>
</evidence>
<reference evidence="2 3" key="1">
    <citation type="journal article" date="2013" name="BMC Genomics">
        <title>The miniature genome of a carnivorous plant Genlisea aurea contains a low number of genes and short non-coding sequences.</title>
        <authorList>
            <person name="Leushkin E.V."/>
            <person name="Sutormin R.A."/>
            <person name="Nabieva E.R."/>
            <person name="Penin A.A."/>
            <person name="Kondrashov A.S."/>
            <person name="Logacheva M.D."/>
        </authorList>
    </citation>
    <scope>NUCLEOTIDE SEQUENCE [LARGE SCALE GENOMIC DNA]</scope>
</reference>
<sequence length="107" mass="12019">NPMHRALTTSVSFGRFMSESLDWEKWSSFTQNKYLEDVEKYSRPGAVAEKKAYFEAHFKRRRAAALVEQQNASAGNEFSDSNADNMAVCSEGAPPNKGNPEINDLQN</sequence>
<dbReference type="EMBL" id="AUSU01003791">
    <property type="protein sequence ID" value="EPS66228.1"/>
    <property type="molecule type" value="Genomic_DNA"/>
</dbReference>
<dbReference type="PANTHER" id="PTHR47067">
    <property type="entry name" value="TPX2 (TARGETING PROTEIN FOR XKLP2) PROTEIN FAMILY-RELATED"/>
    <property type="match status" value="1"/>
</dbReference>
<protein>
    <recommendedName>
        <fullName evidence="4">TPX2 C-terminal domain-containing protein</fullName>
    </recommendedName>
</protein>
<organism evidence="2 3">
    <name type="scientific">Genlisea aurea</name>
    <dbReference type="NCBI Taxonomy" id="192259"/>
    <lineage>
        <taxon>Eukaryota</taxon>
        <taxon>Viridiplantae</taxon>
        <taxon>Streptophyta</taxon>
        <taxon>Embryophyta</taxon>
        <taxon>Tracheophyta</taxon>
        <taxon>Spermatophyta</taxon>
        <taxon>Magnoliopsida</taxon>
        <taxon>eudicotyledons</taxon>
        <taxon>Gunneridae</taxon>
        <taxon>Pentapetalae</taxon>
        <taxon>asterids</taxon>
        <taxon>lamiids</taxon>
        <taxon>Lamiales</taxon>
        <taxon>Lentibulariaceae</taxon>
        <taxon>Genlisea</taxon>
    </lineage>
</organism>
<evidence type="ECO:0000313" key="3">
    <source>
        <dbReference type="Proteomes" id="UP000015453"/>
    </source>
</evidence>
<evidence type="ECO:0000256" key="1">
    <source>
        <dbReference type="SAM" id="MobiDB-lite"/>
    </source>
</evidence>
<name>S8DSR6_9LAMI</name>
<dbReference type="PANTHER" id="PTHR47067:SF16">
    <property type="entry name" value="TPX2 (TARGETING PROTEIN FOR XKLP2) PROTEIN FAMILY"/>
    <property type="match status" value="1"/>
</dbReference>
<keyword evidence="3" id="KW-1185">Reference proteome</keyword>
<feature type="non-terminal residue" evidence="2">
    <location>
        <position position="107"/>
    </location>
</feature>
<dbReference type="InterPro" id="IPR044216">
    <property type="entry name" value="WDL7"/>
</dbReference>
<feature type="compositionally biased region" description="Polar residues" evidence="1">
    <location>
        <begin position="69"/>
        <end position="84"/>
    </location>
</feature>
<proteinExistence type="predicted"/>
<gene>
    <name evidence="2" type="ORF">M569_08549</name>
</gene>
<comment type="caution">
    <text evidence="2">The sequence shown here is derived from an EMBL/GenBank/DDBJ whole genome shotgun (WGS) entry which is preliminary data.</text>
</comment>